<organism evidence="5 7">
    <name type="scientific">Rhizophagus clarus</name>
    <dbReference type="NCBI Taxonomy" id="94130"/>
    <lineage>
        <taxon>Eukaryota</taxon>
        <taxon>Fungi</taxon>
        <taxon>Fungi incertae sedis</taxon>
        <taxon>Mucoromycota</taxon>
        <taxon>Glomeromycotina</taxon>
        <taxon>Glomeromycetes</taxon>
        <taxon>Glomerales</taxon>
        <taxon>Glomeraceae</taxon>
        <taxon>Rhizophagus</taxon>
    </lineage>
</organism>
<evidence type="ECO:0000313" key="5">
    <source>
        <dbReference type="EMBL" id="GBB86896.1"/>
    </source>
</evidence>
<protein>
    <submittedName>
        <fullName evidence="5">Uncharacterized protein</fullName>
    </submittedName>
</protein>
<feature type="region of interest" description="Disordered" evidence="1">
    <location>
        <begin position="487"/>
        <end position="542"/>
    </location>
</feature>
<evidence type="ECO:0000313" key="7">
    <source>
        <dbReference type="Proteomes" id="UP000247702"/>
    </source>
</evidence>
<sequence>MFVKFHILAFKVDQILSILKDIIKNDENNSSFIDHPVLIGSSAAKWHIHSFHKPNNWNLVATISQSINFINNVNSCATITDIKLIYYPGSGLKINGVFACIDESFIIFDIELASEKVDLRKLKQEIKEKYYEEESDKVKDYDKIEFENFDGDQQKPSALMILELCRDVKEKKLLPFLPSFPCIVAPLKILEALKTSHIYWSADFSKNIEDLHLLRVFLGYNSILKTQPLCSPQRDEQIELLLKSRIKEIEIIRGVPGAHINLNMTDEGSLEHKDNFPAQGLILHNDIHEFVKYGDRPIYESLNNDEPKTWIKKSLFEKVDYQTKLNCAREEAMTVALERYLIPMISNDHETSYDLALARLCTTSTKDWFRQFVVDNYPQLSNLDKDLSSIANDIINKYSLKQKERHALMVDLETRAIFETIRPYTEEILSFDDYNNHEIKRTAIKITSPVNNDVSIAAVVTTLCHDRVEWSASVVVLPSNELEVISNKSKDSDENNKDNIENKDDDENKGDVENGDDESKGDVESNDDDKSKNDVRNDDGNDIFGNFSDSSEDIIDPLNLHPHYNSSKKKFSGLTFKHVFAIHFNCCGWESSESLCICAKSADSFAQQLEIPDFNGDLLFEYVLDYLNPTLQDDCGAWEFMKLKSEKLVSSKPHHPWYCVWNYALKNGNNIYISDDEF</sequence>
<reference evidence="5 7" key="1">
    <citation type="submission" date="2017-11" db="EMBL/GenBank/DDBJ databases">
        <title>The genome of Rhizophagus clarus HR1 reveals common genetic basis of auxotrophy among arbuscular mycorrhizal fungi.</title>
        <authorList>
            <person name="Kobayashi Y."/>
        </authorList>
    </citation>
    <scope>NUCLEOTIDE SEQUENCE [LARGE SCALE GENOMIC DNA]</scope>
    <source>
        <strain evidence="5 7">HR1</strain>
    </source>
</reference>
<feature type="domain" description="DUF7276" evidence="3">
    <location>
        <begin position="409"/>
        <end position="667"/>
    </location>
</feature>
<dbReference type="Pfam" id="PF23942">
    <property type="entry name" value="DUF7277"/>
    <property type="match status" value="1"/>
</dbReference>
<comment type="caution">
    <text evidence="5">The sequence shown here is derived from an EMBL/GenBank/DDBJ whole genome shotgun (WGS) entry which is preliminary data.</text>
</comment>
<keyword evidence="7" id="KW-1185">Reference proteome</keyword>
<dbReference type="Pfam" id="PF23941">
    <property type="entry name" value="DUF7276"/>
    <property type="match status" value="1"/>
</dbReference>
<dbReference type="EMBL" id="BLAL01000019">
    <property type="protein sequence ID" value="GES76297.1"/>
    <property type="molecule type" value="Genomic_DNA"/>
</dbReference>
<feature type="compositionally biased region" description="Basic and acidic residues" evidence="1">
    <location>
        <begin position="488"/>
        <end position="502"/>
    </location>
</feature>
<feature type="compositionally biased region" description="Basic and acidic residues" evidence="1">
    <location>
        <begin position="509"/>
        <end position="539"/>
    </location>
</feature>
<proteinExistence type="predicted"/>
<dbReference type="Proteomes" id="UP000615446">
    <property type="component" value="Unassembled WGS sequence"/>
</dbReference>
<evidence type="ECO:0000259" key="3">
    <source>
        <dbReference type="Pfam" id="PF23941"/>
    </source>
</evidence>
<evidence type="ECO:0000313" key="6">
    <source>
        <dbReference type="EMBL" id="GES76297.1"/>
    </source>
</evidence>
<name>A0A2Z6R2B7_9GLOM</name>
<evidence type="ECO:0000259" key="2">
    <source>
        <dbReference type="Pfam" id="PF23940"/>
    </source>
</evidence>
<feature type="domain" description="DUF7277" evidence="4">
    <location>
        <begin position="36"/>
        <end position="165"/>
    </location>
</feature>
<feature type="domain" description="DUF7275" evidence="2">
    <location>
        <begin position="189"/>
        <end position="396"/>
    </location>
</feature>
<evidence type="ECO:0000256" key="1">
    <source>
        <dbReference type="SAM" id="MobiDB-lite"/>
    </source>
</evidence>
<evidence type="ECO:0000259" key="4">
    <source>
        <dbReference type="Pfam" id="PF23942"/>
    </source>
</evidence>
<dbReference type="AlphaFoldDB" id="A0A2Z6R2B7"/>
<dbReference type="InterPro" id="IPR055699">
    <property type="entry name" value="DUF7275"/>
</dbReference>
<dbReference type="OrthoDB" id="2339473at2759"/>
<dbReference type="Proteomes" id="UP000247702">
    <property type="component" value="Unassembled WGS sequence"/>
</dbReference>
<dbReference type="InterPro" id="IPR055700">
    <property type="entry name" value="DUF7276"/>
</dbReference>
<dbReference type="Pfam" id="PF23940">
    <property type="entry name" value="DUF7275"/>
    <property type="match status" value="1"/>
</dbReference>
<dbReference type="InterPro" id="IPR055701">
    <property type="entry name" value="DUF7277"/>
</dbReference>
<gene>
    <name evidence="6" type="ORF">RCL2_000370400</name>
    <name evidence="5" type="ORF">RclHR1_13340002</name>
</gene>
<accession>A0A2Z6R2B7</accession>
<reference evidence="6" key="2">
    <citation type="submission" date="2019-10" db="EMBL/GenBank/DDBJ databases">
        <title>Conservation and host-specific expression of non-tandemly repeated heterogenous ribosome RNA gene in arbuscular mycorrhizal fungi.</title>
        <authorList>
            <person name="Maeda T."/>
            <person name="Kobayashi Y."/>
            <person name="Nakagawa T."/>
            <person name="Ezawa T."/>
            <person name="Yamaguchi K."/>
            <person name="Bino T."/>
            <person name="Nishimoto Y."/>
            <person name="Shigenobu S."/>
            <person name="Kawaguchi M."/>
        </authorList>
    </citation>
    <scope>NUCLEOTIDE SEQUENCE</scope>
    <source>
        <strain evidence="6">HR1</strain>
    </source>
</reference>
<dbReference type="EMBL" id="BEXD01000374">
    <property type="protein sequence ID" value="GBB86896.1"/>
    <property type="molecule type" value="Genomic_DNA"/>
</dbReference>